<sequence>MVACLSAPQTEEDIVDVNKTQKIFVISPPHAGNAESCAKVKQIRVGEKLHEVSTYVTPHGDTWRVVRGIDPELSDDRLGEVYVHARNPKVLGVRRIKKTPMVIILIERMKVPNYVMCGTTLIRCTLYRRQIDACQTCGKLGHRSDVCPTPTVITCRKCGISSPLENNTCQPTCFICGGAHPTADRACKSRYQVPYIVRHRRRRRRKAKNRVGTSCHSKQPGLGSTRGMSQVPLGGARVTALARGIGRPPVSGFSKDLPGLIDEFIDSMKPHCPHCDERRCASSHVLWQCTSLRDGEPLTTADAWKTVISSSDREIQIRAVQRARSLGERHALPAPTWVRPTTNPPS</sequence>
<evidence type="ECO:0000259" key="3">
    <source>
        <dbReference type="PROSITE" id="PS50158"/>
    </source>
</evidence>
<dbReference type="SUPFAM" id="SSF57756">
    <property type="entry name" value="Retrovirus zinc finger-like domains"/>
    <property type="match status" value="1"/>
</dbReference>
<dbReference type="GO" id="GO:0003676">
    <property type="term" value="F:nucleic acid binding"/>
    <property type="evidence" value="ECO:0007669"/>
    <property type="project" value="InterPro"/>
</dbReference>
<proteinExistence type="predicted"/>
<keyword evidence="5" id="KW-1185">Reference proteome</keyword>
<dbReference type="EMBL" id="JABSTU010000011">
    <property type="protein sequence ID" value="KAH8009951.1"/>
    <property type="molecule type" value="Genomic_DNA"/>
</dbReference>
<accession>A0A9J6D834</accession>
<organism evidence="4 5">
    <name type="scientific">Rhipicephalus microplus</name>
    <name type="common">Cattle tick</name>
    <name type="synonym">Boophilus microplus</name>
    <dbReference type="NCBI Taxonomy" id="6941"/>
    <lineage>
        <taxon>Eukaryota</taxon>
        <taxon>Metazoa</taxon>
        <taxon>Ecdysozoa</taxon>
        <taxon>Arthropoda</taxon>
        <taxon>Chelicerata</taxon>
        <taxon>Arachnida</taxon>
        <taxon>Acari</taxon>
        <taxon>Parasitiformes</taxon>
        <taxon>Ixodida</taxon>
        <taxon>Ixodoidea</taxon>
        <taxon>Ixodidae</taxon>
        <taxon>Rhipicephalinae</taxon>
        <taxon>Rhipicephalus</taxon>
        <taxon>Boophilus</taxon>
    </lineage>
</organism>
<reference evidence="4" key="1">
    <citation type="journal article" date="2020" name="Cell">
        <title>Large-Scale Comparative Analyses of Tick Genomes Elucidate Their Genetic Diversity and Vector Capacities.</title>
        <authorList>
            <consortium name="Tick Genome and Microbiome Consortium (TIGMIC)"/>
            <person name="Jia N."/>
            <person name="Wang J."/>
            <person name="Shi W."/>
            <person name="Du L."/>
            <person name="Sun Y."/>
            <person name="Zhan W."/>
            <person name="Jiang J.F."/>
            <person name="Wang Q."/>
            <person name="Zhang B."/>
            <person name="Ji P."/>
            <person name="Bell-Sakyi L."/>
            <person name="Cui X.M."/>
            <person name="Yuan T.T."/>
            <person name="Jiang B.G."/>
            <person name="Yang W.F."/>
            <person name="Lam T.T."/>
            <person name="Chang Q.C."/>
            <person name="Ding S.J."/>
            <person name="Wang X.J."/>
            <person name="Zhu J.G."/>
            <person name="Ruan X.D."/>
            <person name="Zhao L."/>
            <person name="Wei J.T."/>
            <person name="Ye R.Z."/>
            <person name="Que T.C."/>
            <person name="Du C.H."/>
            <person name="Zhou Y.H."/>
            <person name="Cheng J.X."/>
            <person name="Dai P.F."/>
            <person name="Guo W.B."/>
            <person name="Han X.H."/>
            <person name="Huang E.J."/>
            <person name="Li L.F."/>
            <person name="Wei W."/>
            <person name="Gao Y.C."/>
            <person name="Liu J.Z."/>
            <person name="Shao H.Z."/>
            <person name="Wang X."/>
            <person name="Wang C.C."/>
            <person name="Yang T.C."/>
            <person name="Huo Q.B."/>
            <person name="Li W."/>
            <person name="Chen H.Y."/>
            <person name="Chen S.E."/>
            <person name="Zhou L.G."/>
            <person name="Ni X.B."/>
            <person name="Tian J.H."/>
            <person name="Sheng Y."/>
            <person name="Liu T."/>
            <person name="Pan Y.S."/>
            <person name="Xia L.Y."/>
            <person name="Li J."/>
            <person name="Zhao F."/>
            <person name="Cao W.C."/>
        </authorList>
    </citation>
    <scope>NUCLEOTIDE SEQUENCE</scope>
    <source>
        <strain evidence="4">Rmic-2018</strain>
    </source>
</reference>
<feature type="region of interest" description="Disordered" evidence="2">
    <location>
        <begin position="207"/>
        <end position="230"/>
    </location>
</feature>
<dbReference type="InterPro" id="IPR036875">
    <property type="entry name" value="Znf_CCHC_sf"/>
</dbReference>
<keyword evidence="1" id="KW-0862">Zinc</keyword>
<evidence type="ECO:0000256" key="1">
    <source>
        <dbReference type="PROSITE-ProRule" id="PRU00047"/>
    </source>
</evidence>
<name>A0A9J6D834_RHIMP</name>
<dbReference type="InterPro" id="IPR001878">
    <property type="entry name" value="Znf_CCHC"/>
</dbReference>
<evidence type="ECO:0000313" key="4">
    <source>
        <dbReference type="EMBL" id="KAH8009951.1"/>
    </source>
</evidence>
<dbReference type="Proteomes" id="UP000821866">
    <property type="component" value="Chromosome 9"/>
</dbReference>
<feature type="domain" description="CCHC-type" evidence="3">
    <location>
        <begin position="134"/>
        <end position="148"/>
    </location>
</feature>
<dbReference type="GO" id="GO:0008270">
    <property type="term" value="F:zinc ion binding"/>
    <property type="evidence" value="ECO:0007669"/>
    <property type="project" value="UniProtKB-KW"/>
</dbReference>
<keyword evidence="1" id="KW-0863">Zinc-finger</keyword>
<dbReference type="AlphaFoldDB" id="A0A9J6D834"/>
<comment type="caution">
    <text evidence="4">The sequence shown here is derived from an EMBL/GenBank/DDBJ whole genome shotgun (WGS) entry which is preliminary data.</text>
</comment>
<protein>
    <recommendedName>
        <fullName evidence="3">CCHC-type domain-containing protein</fullName>
    </recommendedName>
</protein>
<keyword evidence="1" id="KW-0479">Metal-binding</keyword>
<dbReference type="PROSITE" id="PS50158">
    <property type="entry name" value="ZF_CCHC"/>
    <property type="match status" value="1"/>
</dbReference>
<reference evidence="4" key="2">
    <citation type="submission" date="2021-09" db="EMBL/GenBank/DDBJ databases">
        <authorList>
            <person name="Jia N."/>
            <person name="Wang J."/>
            <person name="Shi W."/>
            <person name="Du L."/>
            <person name="Sun Y."/>
            <person name="Zhan W."/>
            <person name="Jiang J."/>
            <person name="Wang Q."/>
            <person name="Zhang B."/>
            <person name="Ji P."/>
            <person name="Sakyi L.B."/>
            <person name="Cui X."/>
            <person name="Yuan T."/>
            <person name="Jiang B."/>
            <person name="Yang W."/>
            <person name="Lam T.T.-Y."/>
            <person name="Chang Q."/>
            <person name="Ding S."/>
            <person name="Wang X."/>
            <person name="Zhu J."/>
            <person name="Ruan X."/>
            <person name="Zhao L."/>
            <person name="Wei J."/>
            <person name="Que T."/>
            <person name="Du C."/>
            <person name="Cheng J."/>
            <person name="Dai P."/>
            <person name="Han X."/>
            <person name="Huang E."/>
            <person name="Gao Y."/>
            <person name="Liu J."/>
            <person name="Shao H."/>
            <person name="Ye R."/>
            <person name="Li L."/>
            <person name="Wei W."/>
            <person name="Wang X."/>
            <person name="Wang C."/>
            <person name="Huo Q."/>
            <person name="Li W."/>
            <person name="Guo W."/>
            <person name="Chen H."/>
            <person name="Chen S."/>
            <person name="Zhou L."/>
            <person name="Zhou L."/>
            <person name="Ni X."/>
            <person name="Tian J."/>
            <person name="Zhou Y."/>
            <person name="Sheng Y."/>
            <person name="Liu T."/>
            <person name="Pan Y."/>
            <person name="Xia L."/>
            <person name="Li J."/>
            <person name="Zhao F."/>
            <person name="Cao W."/>
        </authorList>
    </citation>
    <scope>NUCLEOTIDE SEQUENCE</scope>
    <source>
        <strain evidence="4">Rmic-2018</strain>
        <tissue evidence="4">Larvae</tissue>
    </source>
</reference>
<evidence type="ECO:0000256" key="2">
    <source>
        <dbReference type="SAM" id="MobiDB-lite"/>
    </source>
</evidence>
<gene>
    <name evidence="4" type="ORF">HPB51_023007</name>
</gene>
<evidence type="ECO:0000313" key="5">
    <source>
        <dbReference type="Proteomes" id="UP000821866"/>
    </source>
</evidence>